<gene>
    <name evidence="1" type="ORF">OWR29_41460</name>
</gene>
<evidence type="ECO:0000313" key="1">
    <source>
        <dbReference type="EMBL" id="MCY1144505.1"/>
    </source>
</evidence>
<sequence length="183" mass="19982">MAERVILVNGLPGSGKTTLATALAAELDVPLISKDALKEALAAAVPQVPAAALGRTASELLWTLAAAVPGEVVLESWWFRPRDRDFVWQGLGRTGTRQVVEVWCDVPGEVARERYARRTRPAFYGDDRHLAESWPRWLAEAAPLGASLEVRVRTDAEVDVPALAQNLIKLRELVRAAAEAPDR</sequence>
<accession>A0ABT4BFD7</accession>
<reference evidence="1" key="1">
    <citation type="submission" date="2022-11" db="EMBL/GenBank/DDBJ databases">
        <authorList>
            <person name="Somphong A."/>
            <person name="Phongsopitanun W."/>
        </authorList>
    </citation>
    <scope>NUCLEOTIDE SEQUENCE</scope>
    <source>
        <strain evidence="1">Pm04-4</strain>
    </source>
</reference>
<dbReference type="SUPFAM" id="SSF52540">
    <property type="entry name" value="P-loop containing nucleoside triphosphate hydrolases"/>
    <property type="match status" value="1"/>
</dbReference>
<dbReference type="Gene3D" id="3.40.50.300">
    <property type="entry name" value="P-loop containing nucleotide triphosphate hydrolases"/>
    <property type="match status" value="1"/>
</dbReference>
<dbReference type="RefSeq" id="WP_267569087.1">
    <property type="nucleotide sequence ID" value="NZ_JAPNTZ010000020.1"/>
</dbReference>
<dbReference type="EMBL" id="JAPNTZ010000020">
    <property type="protein sequence ID" value="MCY1144505.1"/>
    <property type="molecule type" value="Genomic_DNA"/>
</dbReference>
<keyword evidence="2" id="KW-1185">Reference proteome</keyword>
<organism evidence="1 2">
    <name type="scientific">Paractinoplanes pyxinae</name>
    <dbReference type="NCBI Taxonomy" id="2997416"/>
    <lineage>
        <taxon>Bacteria</taxon>
        <taxon>Bacillati</taxon>
        <taxon>Actinomycetota</taxon>
        <taxon>Actinomycetes</taxon>
        <taxon>Micromonosporales</taxon>
        <taxon>Micromonosporaceae</taxon>
        <taxon>Paractinoplanes</taxon>
    </lineage>
</organism>
<comment type="caution">
    <text evidence="1">The sequence shown here is derived from an EMBL/GenBank/DDBJ whole genome shotgun (WGS) entry which is preliminary data.</text>
</comment>
<proteinExistence type="predicted"/>
<name>A0ABT4BFD7_9ACTN</name>
<protein>
    <submittedName>
        <fullName evidence="1">AAA family ATPase</fullName>
    </submittedName>
</protein>
<evidence type="ECO:0000313" key="2">
    <source>
        <dbReference type="Proteomes" id="UP001151002"/>
    </source>
</evidence>
<dbReference type="InterPro" id="IPR027417">
    <property type="entry name" value="P-loop_NTPase"/>
</dbReference>
<dbReference type="Proteomes" id="UP001151002">
    <property type="component" value="Unassembled WGS sequence"/>
</dbReference>
<dbReference type="Pfam" id="PF13671">
    <property type="entry name" value="AAA_33"/>
    <property type="match status" value="1"/>
</dbReference>